<proteinExistence type="predicted"/>
<dbReference type="AlphaFoldDB" id="A0AAV4ZEW6"/>
<organism evidence="1 2">
    <name type="scientific">Methylobacterium hispanicum</name>
    <dbReference type="NCBI Taxonomy" id="270350"/>
    <lineage>
        <taxon>Bacteria</taxon>
        <taxon>Pseudomonadati</taxon>
        <taxon>Pseudomonadota</taxon>
        <taxon>Alphaproteobacteria</taxon>
        <taxon>Hyphomicrobiales</taxon>
        <taxon>Methylobacteriaceae</taxon>
        <taxon>Methylobacterium</taxon>
    </lineage>
</organism>
<protein>
    <submittedName>
        <fullName evidence="1">Uncharacterized protein</fullName>
    </submittedName>
</protein>
<evidence type="ECO:0000313" key="2">
    <source>
        <dbReference type="Proteomes" id="UP001055247"/>
    </source>
</evidence>
<dbReference type="RefSeq" id="WP_066921767.1">
    <property type="nucleotide sequence ID" value="NZ_BPQO01000001.1"/>
</dbReference>
<dbReference type="EMBL" id="BPQO01000001">
    <property type="protein sequence ID" value="GJD86757.1"/>
    <property type="molecule type" value="Genomic_DNA"/>
</dbReference>
<name>A0AAV4ZEW6_9HYPH</name>
<sequence length="85" mass="9187">MIDGTPFRTGDATDERLARIAELVGRPVEAFRAPESDALGEALELVKLWERIDRAGRARLLACARAEATRTGDPQRPAASARASV</sequence>
<comment type="caution">
    <text evidence="1">The sequence shown here is derived from an EMBL/GenBank/DDBJ whole genome shotgun (WGS) entry which is preliminary data.</text>
</comment>
<accession>A0AAV4ZEW6</accession>
<gene>
    <name evidence="1" type="ORF">BHAOGJBA_0253</name>
</gene>
<dbReference type="Proteomes" id="UP001055247">
    <property type="component" value="Unassembled WGS sequence"/>
</dbReference>
<reference evidence="1" key="1">
    <citation type="journal article" date="2016" name="Front. Microbiol.">
        <title>Genome Sequence of the Piezophilic, Mesophilic Sulfate-Reducing Bacterium Desulfovibrio indicus J2T.</title>
        <authorList>
            <person name="Cao J."/>
            <person name="Maignien L."/>
            <person name="Shao Z."/>
            <person name="Alain K."/>
            <person name="Jebbar M."/>
        </authorList>
    </citation>
    <scope>NUCLEOTIDE SEQUENCE</scope>
    <source>
        <strain evidence="1">DSM 16372</strain>
    </source>
</reference>
<keyword evidence="2" id="KW-1185">Reference proteome</keyword>
<evidence type="ECO:0000313" key="1">
    <source>
        <dbReference type="EMBL" id="GJD86757.1"/>
    </source>
</evidence>
<reference evidence="1" key="2">
    <citation type="submission" date="2021-08" db="EMBL/GenBank/DDBJ databases">
        <authorList>
            <person name="Tani A."/>
            <person name="Ola A."/>
            <person name="Ogura Y."/>
            <person name="Katsura K."/>
            <person name="Hayashi T."/>
        </authorList>
    </citation>
    <scope>NUCLEOTIDE SEQUENCE</scope>
    <source>
        <strain evidence="1">DSM 16372</strain>
    </source>
</reference>